<reference evidence="1" key="1">
    <citation type="submission" date="2021-05" db="EMBL/GenBank/DDBJ databases">
        <authorList>
            <person name="Khan N."/>
        </authorList>
    </citation>
    <scope>NUCLEOTIDE SEQUENCE</scope>
</reference>
<protein>
    <submittedName>
        <fullName evidence="1">Uncharacterized protein</fullName>
    </submittedName>
</protein>
<evidence type="ECO:0000313" key="1">
    <source>
        <dbReference type="EMBL" id="CAG7559368.1"/>
    </source>
</evidence>
<name>A0A8J2ILA5_FUSEQ</name>
<dbReference type="AlphaFoldDB" id="A0A8J2ILA5"/>
<gene>
    <name evidence="1" type="ORF">FEQUK3_LOCUS5080</name>
</gene>
<dbReference type="Proteomes" id="UP000693738">
    <property type="component" value="Unassembled WGS sequence"/>
</dbReference>
<evidence type="ECO:0000313" key="2">
    <source>
        <dbReference type="Proteomes" id="UP000693738"/>
    </source>
</evidence>
<organism evidence="1 2">
    <name type="scientific">Fusarium equiseti</name>
    <name type="common">Fusarium scirpi</name>
    <dbReference type="NCBI Taxonomy" id="61235"/>
    <lineage>
        <taxon>Eukaryota</taxon>
        <taxon>Fungi</taxon>
        <taxon>Dikarya</taxon>
        <taxon>Ascomycota</taxon>
        <taxon>Pezizomycotina</taxon>
        <taxon>Sordariomycetes</taxon>
        <taxon>Hypocreomycetidae</taxon>
        <taxon>Hypocreales</taxon>
        <taxon>Nectriaceae</taxon>
        <taxon>Fusarium</taxon>
        <taxon>Fusarium incarnatum-equiseti species complex</taxon>
    </lineage>
</organism>
<proteinExistence type="predicted"/>
<accession>A0A8J2ILA5</accession>
<sequence>MNTNIDVLDGDHRNALNRAIANILSTKVAEVAYAQILDGLPTQDALWDSFHFVEDHPVEIIGHSEICPSFIEKAREHRKRFELGHLNFETKANQAVGSDGFNLRLIELAAIACHQIGAYIYDLDEGAHKNKVYQDWRTKVLKEKKQDAEKRRGLADVAGYWAESKIFGGVVVFDRGETEEGCKSMWIHGDLIRGPMTLYPPTREQFDSLINFLISSLESMPECPLPYHATKLNRPRWHPYDAFAEYHIFRDRYERKLPPQPPRQGCVQCGVDWPELSDRQVLLLHGHVNDQGEPYVTEEECDAAEERIRNITPSSPLWRSFGDRSLYR</sequence>
<comment type="caution">
    <text evidence="1">The sequence shown here is derived from an EMBL/GenBank/DDBJ whole genome shotgun (WGS) entry which is preliminary data.</text>
</comment>
<dbReference type="EMBL" id="CAJSTJ010000129">
    <property type="protein sequence ID" value="CAG7559368.1"/>
    <property type="molecule type" value="Genomic_DNA"/>
</dbReference>